<dbReference type="AlphaFoldDB" id="A0A0A9FDU3"/>
<proteinExistence type="predicted"/>
<reference evidence="1" key="2">
    <citation type="journal article" date="2015" name="Data Brief">
        <title>Shoot transcriptome of the giant reed, Arundo donax.</title>
        <authorList>
            <person name="Barrero R.A."/>
            <person name="Guerrero F.D."/>
            <person name="Moolhuijzen P."/>
            <person name="Goolsby J.A."/>
            <person name="Tidwell J."/>
            <person name="Bellgard S.E."/>
            <person name="Bellgard M.I."/>
        </authorList>
    </citation>
    <scope>NUCLEOTIDE SEQUENCE</scope>
    <source>
        <tissue evidence="1">Shoot tissue taken approximately 20 cm above the soil surface</tissue>
    </source>
</reference>
<organism evidence="1">
    <name type="scientific">Arundo donax</name>
    <name type="common">Giant reed</name>
    <name type="synonym">Donax arundinaceus</name>
    <dbReference type="NCBI Taxonomy" id="35708"/>
    <lineage>
        <taxon>Eukaryota</taxon>
        <taxon>Viridiplantae</taxon>
        <taxon>Streptophyta</taxon>
        <taxon>Embryophyta</taxon>
        <taxon>Tracheophyta</taxon>
        <taxon>Spermatophyta</taxon>
        <taxon>Magnoliopsida</taxon>
        <taxon>Liliopsida</taxon>
        <taxon>Poales</taxon>
        <taxon>Poaceae</taxon>
        <taxon>PACMAD clade</taxon>
        <taxon>Arundinoideae</taxon>
        <taxon>Arundineae</taxon>
        <taxon>Arundo</taxon>
    </lineage>
</organism>
<protein>
    <submittedName>
        <fullName evidence="1">Uncharacterized protein</fullName>
    </submittedName>
</protein>
<dbReference type="EMBL" id="GBRH01186716">
    <property type="protein sequence ID" value="JAE11180.1"/>
    <property type="molecule type" value="Transcribed_RNA"/>
</dbReference>
<reference evidence="1" key="1">
    <citation type="submission" date="2014-09" db="EMBL/GenBank/DDBJ databases">
        <authorList>
            <person name="Magalhaes I.L.F."/>
            <person name="Oliveira U."/>
            <person name="Santos F.R."/>
            <person name="Vidigal T.H.D.A."/>
            <person name="Brescovit A.D."/>
            <person name="Santos A.J."/>
        </authorList>
    </citation>
    <scope>NUCLEOTIDE SEQUENCE</scope>
    <source>
        <tissue evidence="1">Shoot tissue taken approximately 20 cm above the soil surface</tissue>
    </source>
</reference>
<evidence type="ECO:0000313" key="1">
    <source>
        <dbReference type="EMBL" id="JAE11180.1"/>
    </source>
</evidence>
<accession>A0A0A9FDU3</accession>
<sequence>MSYFWKRSLPLFRRPGMPLGGQRCS</sequence>
<name>A0A0A9FDU3_ARUDO</name>